<comment type="caution">
    <text evidence="1">The sequence shown here is derived from an EMBL/GenBank/DDBJ whole genome shotgun (WGS) entry which is preliminary data.</text>
</comment>
<keyword evidence="2" id="KW-1185">Reference proteome</keyword>
<proteinExistence type="predicted"/>
<accession>A0A7Z0WN80</accession>
<protein>
    <submittedName>
        <fullName evidence="1">Uncharacterized protein</fullName>
    </submittedName>
</protein>
<dbReference type="AlphaFoldDB" id="A0A7Z0WN80"/>
<evidence type="ECO:0000313" key="2">
    <source>
        <dbReference type="Proteomes" id="UP000185696"/>
    </source>
</evidence>
<dbReference type="OrthoDB" id="3373298at2"/>
<reference evidence="1 2" key="1">
    <citation type="submission" date="2016-12" db="EMBL/GenBank/DDBJ databases">
        <title>The draft genome sequence of Actinophytocola xinjiangensis.</title>
        <authorList>
            <person name="Wang W."/>
            <person name="Yuan L."/>
        </authorList>
    </citation>
    <scope>NUCLEOTIDE SEQUENCE [LARGE SCALE GENOMIC DNA]</scope>
    <source>
        <strain evidence="1 2">CGMCC 4.4663</strain>
    </source>
</reference>
<dbReference type="Proteomes" id="UP000185696">
    <property type="component" value="Unassembled WGS sequence"/>
</dbReference>
<dbReference type="EMBL" id="MSIF01000007">
    <property type="protein sequence ID" value="OLF10171.1"/>
    <property type="molecule type" value="Genomic_DNA"/>
</dbReference>
<organism evidence="1 2">
    <name type="scientific">Actinophytocola xinjiangensis</name>
    <dbReference type="NCBI Taxonomy" id="485602"/>
    <lineage>
        <taxon>Bacteria</taxon>
        <taxon>Bacillati</taxon>
        <taxon>Actinomycetota</taxon>
        <taxon>Actinomycetes</taxon>
        <taxon>Pseudonocardiales</taxon>
        <taxon>Pseudonocardiaceae</taxon>
    </lineage>
</organism>
<evidence type="ECO:0000313" key="1">
    <source>
        <dbReference type="EMBL" id="OLF10171.1"/>
    </source>
</evidence>
<gene>
    <name evidence="1" type="ORF">BLA60_17145</name>
</gene>
<name>A0A7Z0WN80_9PSEU</name>
<sequence length="305" mass="33013">MDVTGWLLRHTPPRPMVVTAPGGTSARVAVERAVLARGWRPALNPARTNLLVVAGHAPWLEPYLRRVWDSIPAPRVRVDVPEALDERLLDDALAALRDPVRQRTHHTEPVEDVFMADRAPDRDGLTLDELHVPLGPVLAYWPAGLIVHTRLQGDVVTAATVEVAGAGTATGDAFWSGADPVARRLDACGRLLALAGWTDQAVVAQRLRDAVLDGRPADGLARFTARVRRSRTLRWLLAGVGHVTDGPFAGDALTRLYGWLDGTGPPPDTRWALDHLPELLAGTELANARLVVASLDPDLEPSHHG</sequence>